<gene>
    <name evidence="3" type="ORF">UABAM_03289</name>
</gene>
<keyword evidence="1 3" id="KW-0808">Transferase</keyword>
<dbReference type="InterPro" id="IPR001296">
    <property type="entry name" value="Glyco_trans_1"/>
</dbReference>
<keyword evidence="4" id="KW-1185">Reference proteome</keyword>
<evidence type="ECO:0000313" key="3">
    <source>
        <dbReference type="EMBL" id="BBM84928.1"/>
    </source>
</evidence>
<sequence>MFIIGYDISVLQGTRLTGVEKLAKYLFAHLWKLTPEHQHVLFCHTAPSHLSLPENVKICEVPKGKLWRYTNLPIYIRRNKCQIFISPVAALPGFCGIPKLAYIHECPWLHDCAEKISWKHRTALWLAALRCEILLTNSQCTKEDIKRELPFSPKQIKIIPPAADPFDKTMKKPLHEVFGHYGIPQGNYCLFVSTIRPKKNIQLLLETFQNLPEINLICVGKIQDASIINNKPKNVFFTGYAPQEDLLSLYEGAQCFLYVSRNEGFGIPILEAFAHGCPVVASRCGSIPEVAGDAACYIESWKSDELRSIIINLINDSNQRQIMIQKGKIQANKYNWETSAQHLFQLVENVLNRK</sequence>
<dbReference type="EMBL" id="AP019860">
    <property type="protein sequence ID" value="BBM84928.1"/>
    <property type="molecule type" value="Genomic_DNA"/>
</dbReference>
<dbReference type="SUPFAM" id="SSF53756">
    <property type="entry name" value="UDP-Glycosyltransferase/glycogen phosphorylase"/>
    <property type="match status" value="1"/>
</dbReference>
<evidence type="ECO:0000313" key="4">
    <source>
        <dbReference type="Proteomes" id="UP000326354"/>
    </source>
</evidence>
<dbReference type="OrthoDB" id="283384at2"/>
<feature type="domain" description="Glycosyl transferase family 1" evidence="2">
    <location>
        <begin position="185"/>
        <end position="328"/>
    </location>
</feature>
<dbReference type="Pfam" id="PF00534">
    <property type="entry name" value="Glycos_transf_1"/>
    <property type="match status" value="1"/>
</dbReference>
<dbReference type="PANTHER" id="PTHR46401:SF2">
    <property type="entry name" value="GLYCOSYLTRANSFERASE WBBK-RELATED"/>
    <property type="match status" value="1"/>
</dbReference>
<evidence type="ECO:0000256" key="1">
    <source>
        <dbReference type="ARBA" id="ARBA00022679"/>
    </source>
</evidence>
<organism evidence="3 4">
    <name type="scientific">Uabimicrobium amorphum</name>
    <dbReference type="NCBI Taxonomy" id="2596890"/>
    <lineage>
        <taxon>Bacteria</taxon>
        <taxon>Pseudomonadati</taxon>
        <taxon>Planctomycetota</taxon>
        <taxon>Candidatus Uabimicrobiia</taxon>
        <taxon>Candidatus Uabimicrobiales</taxon>
        <taxon>Candidatus Uabimicrobiaceae</taxon>
        <taxon>Candidatus Uabimicrobium</taxon>
    </lineage>
</organism>
<dbReference type="CDD" id="cd03809">
    <property type="entry name" value="GT4_MtfB-like"/>
    <property type="match status" value="1"/>
</dbReference>
<proteinExistence type="predicted"/>
<dbReference type="Gene3D" id="3.40.50.2000">
    <property type="entry name" value="Glycogen Phosphorylase B"/>
    <property type="match status" value="1"/>
</dbReference>
<evidence type="ECO:0000259" key="2">
    <source>
        <dbReference type="Pfam" id="PF00534"/>
    </source>
</evidence>
<dbReference type="KEGG" id="uam:UABAM_03289"/>
<name>A0A5S9IN30_UABAM</name>
<dbReference type="AlphaFoldDB" id="A0A5S9IN30"/>
<reference evidence="3 4" key="1">
    <citation type="submission" date="2019-08" db="EMBL/GenBank/DDBJ databases">
        <title>Complete genome sequence of Candidatus Uab amorphum.</title>
        <authorList>
            <person name="Shiratori T."/>
            <person name="Suzuki S."/>
            <person name="Kakizawa Y."/>
            <person name="Ishida K."/>
        </authorList>
    </citation>
    <scope>NUCLEOTIDE SEQUENCE [LARGE SCALE GENOMIC DNA]</scope>
    <source>
        <strain evidence="3 4">SRT547</strain>
    </source>
</reference>
<dbReference type="RefSeq" id="WP_151969055.1">
    <property type="nucleotide sequence ID" value="NZ_AP019860.1"/>
</dbReference>
<dbReference type="PANTHER" id="PTHR46401">
    <property type="entry name" value="GLYCOSYLTRANSFERASE WBBK-RELATED"/>
    <property type="match status" value="1"/>
</dbReference>
<dbReference type="Proteomes" id="UP000326354">
    <property type="component" value="Chromosome"/>
</dbReference>
<dbReference type="GO" id="GO:0016757">
    <property type="term" value="F:glycosyltransferase activity"/>
    <property type="evidence" value="ECO:0007669"/>
    <property type="project" value="InterPro"/>
</dbReference>
<protein>
    <submittedName>
        <fullName evidence="3">Group 1 glycosyl transferase</fullName>
    </submittedName>
</protein>
<accession>A0A5S9IN30</accession>